<evidence type="ECO:0000256" key="8">
    <source>
        <dbReference type="ARBA" id="ARBA00023212"/>
    </source>
</evidence>
<feature type="domain" description="Gelsolin-like" evidence="13">
    <location>
        <begin position="59"/>
        <end position="135"/>
    </location>
</feature>
<evidence type="ECO:0000256" key="6">
    <source>
        <dbReference type="ARBA" id="ARBA00022837"/>
    </source>
</evidence>
<dbReference type="Gene3D" id="3.40.20.10">
    <property type="entry name" value="Severin"/>
    <property type="match status" value="3"/>
</dbReference>
<keyword evidence="4" id="KW-0963">Cytoplasm</keyword>
<keyword evidence="8" id="KW-0206">Cytoskeleton</keyword>
<evidence type="ECO:0000313" key="14">
    <source>
        <dbReference type="EMBL" id="CAG5135435.1"/>
    </source>
</evidence>
<evidence type="ECO:0000256" key="4">
    <source>
        <dbReference type="ARBA" id="ARBA00022490"/>
    </source>
</evidence>
<dbReference type="SUPFAM" id="SSF82754">
    <property type="entry name" value="C-terminal, gelsolin-like domain of Sec23/24"/>
    <property type="match status" value="1"/>
</dbReference>
<keyword evidence="7" id="KW-0009">Actin-binding</keyword>
<comment type="function">
    <text evidence="9">Calcium-regulated protein that binds to the plus (or barbed) ends of actin monomers or filaments, preventing monomer exchange (end-blocking or capping). Can promote the assembly of monomers into filaments (nucleation) as well as sever existing filaments.</text>
</comment>
<accession>A0A8S4A5R5</accession>
<dbReference type="GO" id="GO:0015629">
    <property type="term" value="C:actin cytoskeleton"/>
    <property type="evidence" value="ECO:0007669"/>
    <property type="project" value="TreeGrafter"/>
</dbReference>
<feature type="compositionally biased region" description="Basic and acidic residues" evidence="12">
    <location>
        <begin position="228"/>
        <end position="245"/>
    </location>
</feature>
<evidence type="ECO:0000256" key="5">
    <source>
        <dbReference type="ARBA" id="ARBA00022737"/>
    </source>
</evidence>
<dbReference type="GO" id="GO:0005737">
    <property type="term" value="C:cytoplasm"/>
    <property type="evidence" value="ECO:0007669"/>
    <property type="project" value="TreeGrafter"/>
</dbReference>
<feature type="domain" description="Gelsolin-like" evidence="13">
    <location>
        <begin position="179"/>
        <end position="239"/>
    </location>
</feature>
<evidence type="ECO:0000256" key="11">
    <source>
        <dbReference type="ARBA" id="ARBA00083856"/>
    </source>
</evidence>
<dbReference type="SUPFAM" id="SSF55753">
    <property type="entry name" value="Actin depolymerizing proteins"/>
    <property type="match status" value="2"/>
</dbReference>
<comment type="similarity">
    <text evidence="2">Belongs to the villin/gelsolin family.</text>
</comment>
<keyword evidence="5" id="KW-0677">Repeat</keyword>
<dbReference type="GO" id="GO:0051015">
    <property type="term" value="F:actin filament binding"/>
    <property type="evidence" value="ECO:0007669"/>
    <property type="project" value="InterPro"/>
</dbReference>
<keyword evidence="15" id="KW-1185">Reference proteome</keyword>
<evidence type="ECO:0000256" key="9">
    <source>
        <dbReference type="ARBA" id="ARBA00056258"/>
    </source>
</evidence>
<dbReference type="EMBL" id="CAJHNH020008290">
    <property type="protein sequence ID" value="CAG5135435.1"/>
    <property type="molecule type" value="Genomic_DNA"/>
</dbReference>
<feature type="domain" description="Gelsolin-like" evidence="13">
    <location>
        <begin position="286"/>
        <end position="358"/>
    </location>
</feature>
<comment type="caution">
    <text evidence="14">The sequence shown here is derived from an EMBL/GenBank/DDBJ whole genome shotgun (WGS) entry which is preliminary data.</text>
</comment>
<comment type="subunit">
    <text evidence="10">Interacts with actin monomers and filaments.</text>
</comment>
<feature type="region of interest" description="Disordered" evidence="12">
    <location>
        <begin position="228"/>
        <end position="270"/>
    </location>
</feature>
<dbReference type="SMART" id="SM00262">
    <property type="entry name" value="GEL"/>
    <property type="match status" value="3"/>
</dbReference>
<proteinExistence type="inferred from homology"/>
<dbReference type="PANTHER" id="PTHR11977:SF130">
    <property type="entry name" value="SEVERIN"/>
    <property type="match status" value="1"/>
</dbReference>
<gene>
    <name evidence="14" type="ORF">CUNI_LOCUS20993</name>
</gene>
<evidence type="ECO:0000256" key="12">
    <source>
        <dbReference type="SAM" id="MobiDB-lite"/>
    </source>
</evidence>
<dbReference type="InterPro" id="IPR036180">
    <property type="entry name" value="Gelsolin-like_dom_sf"/>
</dbReference>
<evidence type="ECO:0000259" key="13">
    <source>
        <dbReference type="Pfam" id="PF00626"/>
    </source>
</evidence>
<dbReference type="InterPro" id="IPR007122">
    <property type="entry name" value="Villin/Gelsolin"/>
</dbReference>
<dbReference type="AlphaFoldDB" id="A0A8S4A5R5"/>
<dbReference type="PANTHER" id="PTHR11977">
    <property type="entry name" value="VILLIN"/>
    <property type="match status" value="1"/>
</dbReference>
<keyword evidence="3" id="KW-0117">Actin capping</keyword>
<organism evidence="14 15">
    <name type="scientific">Candidula unifasciata</name>
    <dbReference type="NCBI Taxonomy" id="100452"/>
    <lineage>
        <taxon>Eukaryota</taxon>
        <taxon>Metazoa</taxon>
        <taxon>Spiralia</taxon>
        <taxon>Lophotrochozoa</taxon>
        <taxon>Mollusca</taxon>
        <taxon>Gastropoda</taxon>
        <taxon>Heterobranchia</taxon>
        <taxon>Euthyneura</taxon>
        <taxon>Panpulmonata</taxon>
        <taxon>Eupulmonata</taxon>
        <taxon>Stylommatophora</taxon>
        <taxon>Helicina</taxon>
        <taxon>Helicoidea</taxon>
        <taxon>Geomitridae</taxon>
        <taxon>Candidula</taxon>
    </lineage>
</organism>
<dbReference type="InterPro" id="IPR029006">
    <property type="entry name" value="ADF-H/Gelsolin-like_dom_sf"/>
</dbReference>
<feature type="compositionally biased region" description="Acidic residues" evidence="12">
    <location>
        <begin position="255"/>
        <end position="269"/>
    </location>
</feature>
<evidence type="ECO:0000313" key="15">
    <source>
        <dbReference type="Proteomes" id="UP000678393"/>
    </source>
</evidence>
<comment type="subcellular location">
    <subcellularLocation>
        <location evidence="1">Cytoplasm</location>
        <location evidence="1">Cytoskeleton</location>
    </subcellularLocation>
</comment>
<feature type="non-terminal residue" evidence="14">
    <location>
        <position position="1"/>
    </location>
</feature>
<evidence type="ECO:0000256" key="10">
    <source>
        <dbReference type="ARBA" id="ARBA00063765"/>
    </source>
</evidence>
<keyword evidence="6" id="KW-0106">Calcium</keyword>
<sequence length="363" mass="40777">LNKPKKYDWKDSNLALFGSDTEKAVKKSSAETEPAWKGAGQKEGLEIWYINKFEVKPWPKEDYGKFYNGDSYIVLNTYKDKDTDSLLYDVHFWIGKNSSQDEYGTAAYKTVELDTYLDDVPIQHRECQGHESDLFKSYFPKGLTELEGGCASGFRNVPAEDYQARLLLFSKDKAGHMIVKQIRRSSSQIKEDDVYILDDGNVLYQYNGSNSSPMERSKAAQYLNELKSERGGPKTEVVDGPDTPKSHPFWKKLGEDDEGSAFSDDDDDGIPDKRLLRVNTETGESNVVKDGSFSLSDLKSDDVFICDNGDIVFVWIGANASPAEKKNGLPYAHNYLRICGNPYRPVTVVKEGQKCPQFAAIAA</sequence>
<dbReference type="InterPro" id="IPR007123">
    <property type="entry name" value="Gelsolin-like_dom"/>
</dbReference>
<evidence type="ECO:0000256" key="1">
    <source>
        <dbReference type="ARBA" id="ARBA00004245"/>
    </source>
</evidence>
<dbReference type="OrthoDB" id="6375767at2759"/>
<dbReference type="FunFam" id="3.40.20.10:FF:000043">
    <property type="entry name" value="macrophage-capping protein-like isoform X2"/>
    <property type="match status" value="1"/>
</dbReference>
<dbReference type="GO" id="GO:0051693">
    <property type="term" value="P:actin filament capping"/>
    <property type="evidence" value="ECO:0007669"/>
    <property type="project" value="UniProtKB-KW"/>
</dbReference>
<dbReference type="GO" id="GO:0008154">
    <property type="term" value="P:actin polymerization or depolymerization"/>
    <property type="evidence" value="ECO:0007669"/>
    <property type="project" value="TreeGrafter"/>
</dbReference>
<evidence type="ECO:0000256" key="3">
    <source>
        <dbReference type="ARBA" id="ARBA00022467"/>
    </source>
</evidence>
<name>A0A8S4A5R5_9EUPU</name>
<evidence type="ECO:0000256" key="2">
    <source>
        <dbReference type="ARBA" id="ARBA00008418"/>
    </source>
</evidence>
<dbReference type="CDD" id="cd11290">
    <property type="entry name" value="gelsolin_S1_like"/>
    <property type="match status" value="1"/>
</dbReference>
<evidence type="ECO:0000256" key="7">
    <source>
        <dbReference type="ARBA" id="ARBA00023203"/>
    </source>
</evidence>
<protein>
    <recommendedName>
        <fullName evidence="11">Actin-modulator</fullName>
    </recommendedName>
</protein>
<reference evidence="14" key="1">
    <citation type="submission" date="2021-04" db="EMBL/GenBank/DDBJ databases">
        <authorList>
            <consortium name="Molecular Ecology Group"/>
        </authorList>
    </citation>
    <scope>NUCLEOTIDE SEQUENCE</scope>
</reference>
<dbReference type="Proteomes" id="UP000678393">
    <property type="component" value="Unassembled WGS sequence"/>
</dbReference>
<dbReference type="Pfam" id="PF00626">
    <property type="entry name" value="Gelsolin"/>
    <property type="match status" value="3"/>
</dbReference>
<dbReference type="PRINTS" id="PR00597">
    <property type="entry name" value="GELSOLIN"/>
</dbReference>